<sequence length="206" mass="23491">MDQILLYSNVMLWALQIIILISLFLMFKQFGEVYLKSGDSISRDGIPEGQKVPSLTGISNYSNEIVTREPNQDKPTLLAFISSDCEACKSLYSDWNRMHLKFKDSVDFILIAETKNEEKFEELIEKENLQGEIILDSEKDILRDLDVRVTPFAYALDTEGVVKAKGLCNGENHIKSLLFSLDIEGVQHYRIPLNVQKEEKGEKINA</sequence>
<name>A0ABN1A8Y3_9BACI</name>
<keyword evidence="1" id="KW-1015">Disulfide bond</keyword>
<dbReference type="SUPFAM" id="SSF52833">
    <property type="entry name" value="Thioredoxin-like"/>
    <property type="match status" value="1"/>
</dbReference>
<dbReference type="Proteomes" id="UP001500740">
    <property type="component" value="Unassembled WGS sequence"/>
</dbReference>
<evidence type="ECO:0000313" key="5">
    <source>
        <dbReference type="Proteomes" id="UP001500740"/>
    </source>
</evidence>
<dbReference type="PROSITE" id="PS51352">
    <property type="entry name" value="THIOREDOXIN_2"/>
    <property type="match status" value="1"/>
</dbReference>
<evidence type="ECO:0000313" key="4">
    <source>
        <dbReference type="EMBL" id="GAA0470510.1"/>
    </source>
</evidence>
<dbReference type="Gene3D" id="3.40.30.10">
    <property type="entry name" value="Glutaredoxin"/>
    <property type="match status" value="1"/>
</dbReference>
<keyword evidence="2" id="KW-0812">Transmembrane</keyword>
<dbReference type="Pfam" id="PF00578">
    <property type="entry name" value="AhpC-TSA"/>
    <property type="match status" value="1"/>
</dbReference>
<keyword evidence="2" id="KW-0472">Membrane</keyword>
<feature type="transmembrane region" description="Helical" evidence="2">
    <location>
        <begin position="6"/>
        <end position="27"/>
    </location>
</feature>
<dbReference type="InterPro" id="IPR036249">
    <property type="entry name" value="Thioredoxin-like_sf"/>
</dbReference>
<keyword evidence="5" id="KW-1185">Reference proteome</keyword>
<dbReference type="RefSeq" id="WP_343784618.1">
    <property type="nucleotide sequence ID" value="NZ_BAAACZ010000028.1"/>
</dbReference>
<reference evidence="4 5" key="1">
    <citation type="journal article" date="2019" name="Int. J. Syst. Evol. Microbiol.">
        <title>The Global Catalogue of Microorganisms (GCM) 10K type strain sequencing project: providing services to taxonomists for standard genome sequencing and annotation.</title>
        <authorList>
            <consortium name="The Broad Institute Genomics Platform"/>
            <consortium name="The Broad Institute Genome Sequencing Center for Infectious Disease"/>
            <person name="Wu L."/>
            <person name="Ma J."/>
        </authorList>
    </citation>
    <scope>NUCLEOTIDE SEQUENCE [LARGE SCALE GENOMIC DNA]</scope>
    <source>
        <strain evidence="4 5">JCM 14193</strain>
    </source>
</reference>
<dbReference type="EMBL" id="BAAACZ010000028">
    <property type="protein sequence ID" value="GAA0470510.1"/>
    <property type="molecule type" value="Genomic_DNA"/>
</dbReference>
<accession>A0ABN1A8Y3</accession>
<dbReference type="InterPro" id="IPR013766">
    <property type="entry name" value="Thioredoxin_domain"/>
</dbReference>
<proteinExistence type="predicted"/>
<evidence type="ECO:0000256" key="2">
    <source>
        <dbReference type="SAM" id="Phobius"/>
    </source>
</evidence>
<feature type="domain" description="Thioredoxin" evidence="3">
    <location>
        <begin position="46"/>
        <end position="188"/>
    </location>
</feature>
<organism evidence="4 5">
    <name type="scientific">Alkalibacillus silvisoli</name>
    <dbReference type="NCBI Taxonomy" id="392823"/>
    <lineage>
        <taxon>Bacteria</taxon>
        <taxon>Bacillati</taxon>
        <taxon>Bacillota</taxon>
        <taxon>Bacilli</taxon>
        <taxon>Bacillales</taxon>
        <taxon>Bacillaceae</taxon>
        <taxon>Alkalibacillus</taxon>
    </lineage>
</organism>
<evidence type="ECO:0000256" key="1">
    <source>
        <dbReference type="ARBA" id="ARBA00023157"/>
    </source>
</evidence>
<dbReference type="InterPro" id="IPR000866">
    <property type="entry name" value="AhpC/TSA"/>
</dbReference>
<keyword evidence="2" id="KW-1133">Transmembrane helix</keyword>
<comment type="caution">
    <text evidence="4">The sequence shown here is derived from an EMBL/GenBank/DDBJ whole genome shotgun (WGS) entry which is preliminary data.</text>
</comment>
<protein>
    <recommendedName>
        <fullName evidence="3">Thioredoxin domain-containing protein</fullName>
    </recommendedName>
</protein>
<evidence type="ECO:0000259" key="3">
    <source>
        <dbReference type="PROSITE" id="PS51352"/>
    </source>
</evidence>
<gene>
    <name evidence="4" type="ORF">GCM10008935_28030</name>
</gene>